<feature type="active site" description="Proton acceptor" evidence="12">
    <location>
        <position position="234"/>
    </location>
</feature>
<evidence type="ECO:0000313" key="14">
    <source>
        <dbReference type="EMBL" id="TDR54128.1"/>
    </source>
</evidence>
<dbReference type="EMBL" id="SNZK01000003">
    <property type="protein sequence ID" value="TDR54128.1"/>
    <property type="molecule type" value="Genomic_DNA"/>
</dbReference>
<keyword evidence="12" id="KW-0963">Cytoplasm</keyword>
<comment type="cofactor">
    <cofactor evidence="12">
        <name>Mg(2+)</name>
        <dbReference type="ChEBI" id="CHEBI:18420"/>
    </cofactor>
    <text evidence="12">Requires a divalent cation, most likely magnesium in vivo, as an electrophilic catalyst to aid phosphoryl group transfer. It is the chelate of the metal and the nucleotide that is the actual substrate.</text>
</comment>
<comment type="caution">
    <text evidence="12">Lacks conserved residue(s) required for the propagation of feature annotation.</text>
</comment>
<sequence>MGKIVVIGSINMDITTELAEMPNIGETVKGQDALISPGGKGANQAVAAAKLGGDVVMVGMIGNDAFGADALANLNSFCIDVTHIRSVDLTTGLAVILREHGDNRIIVAPGANNEWPDDLQLEKIITDAAIVLLQNEIPFSIIEKAVDIALRFGIPTVFDPAPVDYFPVSFLRKITYLTPNETEFKQLPNDILGGHTKAVLMTRGKEGVRIYEYNESKDIPAIDVDVKDSTGAGDTFNGAFAFALSKGVLLHEAVHFANQAAAQSTTKIGAQTGMPHLEDIEADLEK</sequence>
<evidence type="ECO:0000256" key="12">
    <source>
        <dbReference type="HAMAP-Rule" id="MF_01987"/>
    </source>
</evidence>
<protein>
    <recommendedName>
        <fullName evidence="3 12">Ribokinase</fullName>
        <shortName evidence="12">RK</shortName>
        <ecNumber evidence="2 12">2.7.1.15</ecNumber>
    </recommendedName>
</protein>
<evidence type="ECO:0000256" key="11">
    <source>
        <dbReference type="ARBA" id="ARBA00023277"/>
    </source>
</evidence>
<comment type="function">
    <text evidence="12">Catalyzes the phosphorylation of ribose at O-5 in a reaction requiring ATP and magnesium. The resulting D-ribose-5-phosphate can then be used either for sythesis of nucleotides, histidine, and tryptophan, or as a component of the pentose phosphate pathway.</text>
</comment>
<feature type="binding site" evidence="12">
    <location>
        <position position="264"/>
    </location>
    <ligand>
        <name>K(+)</name>
        <dbReference type="ChEBI" id="CHEBI:29103"/>
    </ligand>
</feature>
<feature type="binding site" evidence="12">
    <location>
        <begin position="202"/>
        <end position="207"/>
    </location>
    <ligand>
        <name>ATP</name>
        <dbReference type="ChEBI" id="CHEBI:30616"/>
    </ligand>
</feature>
<keyword evidence="6 12" id="KW-0547">Nucleotide-binding</keyword>
<dbReference type="InterPro" id="IPR011611">
    <property type="entry name" value="PfkB_dom"/>
</dbReference>
<dbReference type="AlphaFoldDB" id="A0A4R6ZNX1"/>
<comment type="similarity">
    <text evidence="1">Belongs to the carbohydrate kinase pfkB family.</text>
</comment>
<feature type="domain" description="Carbohydrate kinase PfkB" evidence="13">
    <location>
        <begin position="1"/>
        <end position="276"/>
    </location>
</feature>
<keyword evidence="10 12" id="KW-0630">Potassium</keyword>
<evidence type="ECO:0000256" key="3">
    <source>
        <dbReference type="ARBA" id="ARBA00016943"/>
    </source>
</evidence>
<dbReference type="STRING" id="1265846.PROCOU_01117"/>
<feature type="binding site" evidence="12">
    <location>
        <position position="180"/>
    </location>
    <ligand>
        <name>ATP</name>
        <dbReference type="ChEBI" id="CHEBI:30616"/>
    </ligand>
</feature>
<evidence type="ECO:0000313" key="15">
    <source>
        <dbReference type="Proteomes" id="UP000295558"/>
    </source>
</evidence>
<dbReference type="GO" id="GO:0005524">
    <property type="term" value="F:ATP binding"/>
    <property type="evidence" value="ECO:0007669"/>
    <property type="project" value="UniProtKB-UniRule"/>
</dbReference>
<comment type="subunit">
    <text evidence="12">Homodimer.</text>
</comment>
<reference evidence="14 15" key="1">
    <citation type="submission" date="2019-03" db="EMBL/GenBank/DDBJ databases">
        <title>Genomic Encyclopedia of Type Strains, Phase III (KMG-III): the genomes of soil and plant-associated and newly described type strains.</title>
        <authorList>
            <person name="Whitman W."/>
        </authorList>
    </citation>
    <scope>NUCLEOTIDE SEQUENCE [LARGE SCALE GENOMIC DNA]</scope>
    <source>
        <strain evidence="14 15">CECT 7972</strain>
    </source>
</reference>
<gene>
    <name evidence="12" type="primary">rbsK</name>
    <name evidence="14" type="ORF">DFP96_103227</name>
</gene>
<keyword evidence="9 12" id="KW-0460">Magnesium</keyword>
<dbReference type="Gene3D" id="3.40.1190.20">
    <property type="match status" value="1"/>
</dbReference>
<feature type="binding site" evidence="12">
    <location>
        <position position="228"/>
    </location>
    <ligand>
        <name>K(+)</name>
        <dbReference type="ChEBI" id="CHEBI:29103"/>
    </ligand>
</feature>
<feature type="binding site" evidence="12">
    <location>
        <position position="234"/>
    </location>
    <ligand>
        <name>substrate</name>
    </ligand>
</feature>
<evidence type="ECO:0000256" key="9">
    <source>
        <dbReference type="ARBA" id="ARBA00022842"/>
    </source>
</evidence>
<dbReference type="InterPro" id="IPR029056">
    <property type="entry name" value="Ribokinase-like"/>
</dbReference>
<comment type="similarity">
    <text evidence="12">Belongs to the carbohydrate kinase PfkB family. Ribokinase subfamily.</text>
</comment>
<keyword evidence="4 12" id="KW-0808">Transferase</keyword>
<dbReference type="GO" id="GO:0046872">
    <property type="term" value="F:metal ion binding"/>
    <property type="evidence" value="ECO:0007669"/>
    <property type="project" value="UniProtKB-KW"/>
</dbReference>
<keyword evidence="11 12" id="KW-0119">Carbohydrate metabolism</keyword>
<feature type="binding site" evidence="12">
    <location>
        <position position="258"/>
    </location>
    <ligand>
        <name>ATP</name>
        <dbReference type="ChEBI" id="CHEBI:30616"/>
    </ligand>
</feature>
<feature type="binding site" evidence="12">
    <location>
        <begin position="39"/>
        <end position="43"/>
    </location>
    <ligand>
        <name>substrate</name>
    </ligand>
</feature>
<keyword evidence="7 12" id="KW-0418">Kinase</keyword>
<organism evidence="14 15">
    <name type="scientific">Listeria rocourtiae</name>
    <dbReference type="NCBI Taxonomy" id="647910"/>
    <lineage>
        <taxon>Bacteria</taxon>
        <taxon>Bacillati</taxon>
        <taxon>Bacillota</taxon>
        <taxon>Bacilli</taxon>
        <taxon>Bacillales</taxon>
        <taxon>Listeriaceae</taxon>
        <taxon>Listeria</taxon>
    </lineage>
</organism>
<keyword evidence="15" id="KW-1185">Reference proteome</keyword>
<dbReference type="UniPathway" id="UPA00916">
    <property type="reaction ID" value="UER00889"/>
</dbReference>
<comment type="subcellular location">
    <subcellularLocation>
        <location evidence="12">Cytoplasm</location>
    </subcellularLocation>
</comment>
<feature type="binding site" evidence="12">
    <location>
        <position position="230"/>
    </location>
    <ligand>
        <name>K(+)</name>
        <dbReference type="ChEBI" id="CHEBI:29103"/>
    </ligand>
</feature>
<dbReference type="InterPro" id="IPR002173">
    <property type="entry name" value="Carboh/pur_kinase_PfkB_CS"/>
</dbReference>
<feature type="binding site" evidence="12">
    <location>
        <position position="267"/>
    </location>
    <ligand>
        <name>K(+)</name>
        <dbReference type="ChEBI" id="CHEBI:29103"/>
    </ligand>
</feature>
<name>A0A4R6ZNX1_9LIST</name>
<dbReference type="PANTHER" id="PTHR10584">
    <property type="entry name" value="SUGAR KINASE"/>
    <property type="match status" value="1"/>
</dbReference>
<feature type="binding site" evidence="12">
    <location>
        <begin position="11"/>
        <end position="13"/>
    </location>
    <ligand>
        <name>substrate</name>
    </ligand>
</feature>
<evidence type="ECO:0000256" key="4">
    <source>
        <dbReference type="ARBA" id="ARBA00022679"/>
    </source>
</evidence>
<accession>A0A4R6ZNX1</accession>
<evidence type="ECO:0000256" key="8">
    <source>
        <dbReference type="ARBA" id="ARBA00022840"/>
    </source>
</evidence>
<evidence type="ECO:0000256" key="7">
    <source>
        <dbReference type="ARBA" id="ARBA00022777"/>
    </source>
</evidence>
<dbReference type="PANTHER" id="PTHR10584:SF166">
    <property type="entry name" value="RIBOKINASE"/>
    <property type="match status" value="1"/>
</dbReference>
<dbReference type="InterPro" id="IPR002139">
    <property type="entry name" value="Ribo/fructo_kinase"/>
</dbReference>
<feature type="binding site" evidence="12">
    <location>
        <begin position="233"/>
        <end position="234"/>
    </location>
    <ligand>
        <name>ATP</name>
        <dbReference type="ChEBI" id="CHEBI:30616"/>
    </ligand>
</feature>
<dbReference type="GO" id="GO:0019303">
    <property type="term" value="P:D-ribose catabolic process"/>
    <property type="evidence" value="ECO:0007669"/>
    <property type="project" value="UniProtKB-UniRule"/>
</dbReference>
<comment type="catalytic activity">
    <reaction evidence="12">
        <text>D-ribose + ATP = D-ribose 5-phosphate + ADP + H(+)</text>
        <dbReference type="Rhea" id="RHEA:13697"/>
        <dbReference type="ChEBI" id="CHEBI:15378"/>
        <dbReference type="ChEBI" id="CHEBI:30616"/>
        <dbReference type="ChEBI" id="CHEBI:47013"/>
        <dbReference type="ChEBI" id="CHEBI:78346"/>
        <dbReference type="ChEBI" id="CHEBI:456216"/>
        <dbReference type="EC" id="2.7.1.15"/>
    </reaction>
</comment>
<proteinExistence type="inferred from homology"/>
<comment type="caution">
    <text evidence="14">The sequence shown here is derived from an EMBL/GenBank/DDBJ whole genome shotgun (WGS) entry which is preliminary data.</text>
</comment>
<keyword evidence="5 12" id="KW-0479">Metal-binding</keyword>
<dbReference type="PROSITE" id="PS00584">
    <property type="entry name" value="PFKB_KINASES_2"/>
    <property type="match status" value="1"/>
</dbReference>
<feature type="binding site" evidence="12">
    <location>
        <position position="269"/>
    </location>
    <ligand>
        <name>K(+)</name>
        <dbReference type="ChEBI" id="CHEBI:29103"/>
    </ligand>
</feature>
<evidence type="ECO:0000256" key="1">
    <source>
        <dbReference type="ARBA" id="ARBA00005380"/>
    </source>
</evidence>
<dbReference type="CDD" id="cd01174">
    <property type="entry name" value="ribokinase"/>
    <property type="match status" value="1"/>
</dbReference>
<dbReference type="RefSeq" id="WP_036069090.1">
    <property type="nucleotide sequence ID" value="NZ_JAARQJ010000002.1"/>
</dbReference>
<evidence type="ECO:0000256" key="6">
    <source>
        <dbReference type="ARBA" id="ARBA00022741"/>
    </source>
</evidence>
<feature type="binding site" evidence="12">
    <location>
        <position position="136"/>
    </location>
    <ligand>
        <name>substrate</name>
    </ligand>
</feature>
<dbReference type="PRINTS" id="PR00990">
    <property type="entry name" value="RIBOKINASE"/>
</dbReference>
<evidence type="ECO:0000259" key="13">
    <source>
        <dbReference type="Pfam" id="PF00294"/>
    </source>
</evidence>
<keyword evidence="8 12" id="KW-0067">ATP-binding</keyword>
<evidence type="ECO:0000256" key="10">
    <source>
        <dbReference type="ARBA" id="ARBA00022958"/>
    </source>
</evidence>
<dbReference type="Pfam" id="PF00294">
    <property type="entry name" value="PfkB"/>
    <property type="match status" value="1"/>
</dbReference>
<evidence type="ECO:0000256" key="5">
    <source>
        <dbReference type="ARBA" id="ARBA00022723"/>
    </source>
</evidence>
<dbReference type="Proteomes" id="UP000295558">
    <property type="component" value="Unassembled WGS sequence"/>
</dbReference>
<dbReference type="HAMAP" id="MF_01987">
    <property type="entry name" value="Ribokinase"/>
    <property type="match status" value="1"/>
</dbReference>
<evidence type="ECO:0000256" key="2">
    <source>
        <dbReference type="ARBA" id="ARBA00012035"/>
    </source>
</evidence>
<dbReference type="SUPFAM" id="SSF53613">
    <property type="entry name" value="Ribokinase-like"/>
    <property type="match status" value="1"/>
</dbReference>
<dbReference type="InterPro" id="IPR011877">
    <property type="entry name" value="Ribokinase"/>
</dbReference>
<dbReference type="EC" id="2.7.1.15" evidence="2 12"/>
<comment type="activity regulation">
    <text evidence="12">Activated by a monovalent cation that binds near, but not in, the active site. The most likely occupant of the site in vivo is potassium. Ion binding induces a conformational change that may alter substrate affinity.</text>
</comment>
<comment type="pathway">
    <text evidence="12">Carbohydrate metabolism; D-ribose degradation; D-ribose 5-phosphate from beta-D-ribopyranose: step 2/2.</text>
</comment>
<dbReference type="OrthoDB" id="9775849at2"/>
<dbReference type="GO" id="GO:0005737">
    <property type="term" value="C:cytoplasm"/>
    <property type="evidence" value="ECO:0007669"/>
    <property type="project" value="UniProtKB-SubCell"/>
</dbReference>
<dbReference type="GO" id="GO:0004747">
    <property type="term" value="F:ribokinase activity"/>
    <property type="evidence" value="ECO:0007669"/>
    <property type="project" value="UniProtKB-UniRule"/>
</dbReference>